<accession>A0ABP9H9Y2</accession>
<dbReference type="Proteomes" id="UP001501195">
    <property type="component" value="Unassembled WGS sequence"/>
</dbReference>
<proteinExistence type="predicted"/>
<evidence type="ECO:0008006" key="3">
    <source>
        <dbReference type="Google" id="ProtNLM"/>
    </source>
</evidence>
<evidence type="ECO:0000313" key="1">
    <source>
        <dbReference type="EMBL" id="GAA4965219.1"/>
    </source>
</evidence>
<evidence type="ECO:0000313" key="2">
    <source>
        <dbReference type="Proteomes" id="UP001501195"/>
    </source>
</evidence>
<gene>
    <name evidence="1" type="ORF">GCM10023225_05470</name>
</gene>
<name>A0ABP9H9Y2_9ACTN</name>
<keyword evidence="2" id="KW-1185">Reference proteome</keyword>
<dbReference type="EMBL" id="BAABIL010000055">
    <property type="protein sequence ID" value="GAA4965219.1"/>
    <property type="molecule type" value="Genomic_DNA"/>
</dbReference>
<comment type="caution">
    <text evidence="1">The sequence shown here is derived from an EMBL/GenBank/DDBJ whole genome shotgun (WGS) entry which is preliminary data.</text>
</comment>
<sequence length="168" mass="18560">MGDAGPAHLAVAVRTAAGRRRARLSGPRRAGRDLPVHRRGGTWQRFPMTNSGWVAVRCVFRTRFGDQQVYEERITLWHEQDMDRAIELAEAEAVRYAARTSAEAGSQGGDDEAPTEYLGMAQAYLLDDEPGHGAEVFSLMRTSGLDPMRYLDTFFDTGAERVGAVEEG</sequence>
<reference evidence="2" key="1">
    <citation type="journal article" date="2019" name="Int. J. Syst. Evol. Microbiol.">
        <title>The Global Catalogue of Microorganisms (GCM) 10K type strain sequencing project: providing services to taxonomists for standard genome sequencing and annotation.</title>
        <authorList>
            <consortium name="The Broad Institute Genomics Platform"/>
            <consortium name="The Broad Institute Genome Sequencing Center for Infectious Disease"/>
            <person name="Wu L."/>
            <person name="Ma J."/>
        </authorList>
    </citation>
    <scope>NUCLEOTIDE SEQUENCE [LARGE SCALE GENOMIC DNA]</scope>
    <source>
        <strain evidence="2">JCM 18126</strain>
    </source>
</reference>
<organism evidence="1 2">
    <name type="scientific">Kineococcus glutinatus</name>
    <dbReference type="NCBI Taxonomy" id="1070872"/>
    <lineage>
        <taxon>Bacteria</taxon>
        <taxon>Bacillati</taxon>
        <taxon>Actinomycetota</taxon>
        <taxon>Actinomycetes</taxon>
        <taxon>Kineosporiales</taxon>
        <taxon>Kineosporiaceae</taxon>
        <taxon>Kineococcus</taxon>
    </lineage>
</organism>
<protein>
    <recommendedName>
        <fullName evidence="3">DUF4288 domain-containing protein</fullName>
    </recommendedName>
</protein>